<evidence type="ECO:0000313" key="2">
    <source>
        <dbReference type="Proteomes" id="UP000000759"/>
    </source>
</evidence>
<name>B7GAU7_PHATC</name>
<dbReference type="HOGENOM" id="CLU_1681344_0_0_1"/>
<dbReference type="Proteomes" id="UP000000759">
    <property type="component" value="Chromosome 22"/>
</dbReference>
<dbReference type="AlphaFoldDB" id="B7GAU7"/>
<protein>
    <submittedName>
        <fullName evidence="1">Uncharacterized protein</fullName>
    </submittedName>
</protein>
<evidence type="ECO:0000313" key="1">
    <source>
        <dbReference type="EMBL" id="EEC44318.1"/>
    </source>
</evidence>
<sequence>MHWGVYSTAETVLDQAAPNHTDAIYGGTSLADLVLAYNKDKNDKDDDSIPFDEEPTTPLDFNGKAAVERDEHLPPEVPIFIRCERQADVSNFQLLANTAWCEDKNLDWMAAVWQEVSSWWEAHASCGSVSNLSREFETHARAFETRRKRVSLYETRS</sequence>
<dbReference type="EMBL" id="CM000624">
    <property type="protein sequence ID" value="EEC44318.1"/>
    <property type="molecule type" value="Genomic_DNA"/>
</dbReference>
<organism evidence="1 2">
    <name type="scientific">Phaeodactylum tricornutum (strain CCAP 1055/1)</name>
    <dbReference type="NCBI Taxonomy" id="556484"/>
    <lineage>
        <taxon>Eukaryota</taxon>
        <taxon>Sar</taxon>
        <taxon>Stramenopiles</taxon>
        <taxon>Ochrophyta</taxon>
        <taxon>Bacillariophyta</taxon>
        <taxon>Bacillariophyceae</taxon>
        <taxon>Bacillariophycidae</taxon>
        <taxon>Naviculales</taxon>
        <taxon>Phaeodactylaceae</taxon>
        <taxon>Phaeodactylum</taxon>
    </lineage>
</organism>
<dbReference type="PaxDb" id="2850-Phatr40228"/>
<proteinExistence type="predicted"/>
<dbReference type="RefSeq" id="XP_002184140.1">
    <property type="nucleotide sequence ID" value="XM_002184104.1"/>
</dbReference>
<reference evidence="2" key="2">
    <citation type="submission" date="2008-08" db="EMBL/GenBank/DDBJ databases">
        <authorList>
            <consortium name="Diatom Consortium"/>
            <person name="Grigoriev I."/>
            <person name="Grimwood J."/>
            <person name="Kuo A."/>
            <person name="Otillar R.P."/>
            <person name="Salamov A."/>
            <person name="Detter J.C."/>
            <person name="Lindquist E."/>
            <person name="Shapiro H."/>
            <person name="Lucas S."/>
            <person name="Glavina del Rio T."/>
            <person name="Pitluck S."/>
            <person name="Rokhsar D."/>
            <person name="Bowler C."/>
        </authorList>
    </citation>
    <scope>GENOME REANNOTATION</scope>
    <source>
        <strain evidence="2">CCAP 1055/1</strain>
    </source>
</reference>
<gene>
    <name evidence="1" type="ORF">PHATRDRAFT_40228</name>
</gene>
<dbReference type="GeneID" id="7195845"/>
<keyword evidence="2" id="KW-1185">Reference proteome</keyword>
<dbReference type="KEGG" id="pti:PHATRDRAFT_40228"/>
<reference evidence="1 2" key="1">
    <citation type="journal article" date="2008" name="Nature">
        <title>The Phaeodactylum genome reveals the evolutionary history of diatom genomes.</title>
        <authorList>
            <person name="Bowler C."/>
            <person name="Allen A.E."/>
            <person name="Badger J.H."/>
            <person name="Grimwood J."/>
            <person name="Jabbari K."/>
            <person name="Kuo A."/>
            <person name="Maheswari U."/>
            <person name="Martens C."/>
            <person name="Maumus F."/>
            <person name="Otillar R.P."/>
            <person name="Rayko E."/>
            <person name="Salamov A."/>
            <person name="Vandepoele K."/>
            <person name="Beszteri B."/>
            <person name="Gruber A."/>
            <person name="Heijde M."/>
            <person name="Katinka M."/>
            <person name="Mock T."/>
            <person name="Valentin K."/>
            <person name="Verret F."/>
            <person name="Berges J.A."/>
            <person name="Brownlee C."/>
            <person name="Cadoret J.P."/>
            <person name="Chiovitti A."/>
            <person name="Choi C.J."/>
            <person name="Coesel S."/>
            <person name="De Martino A."/>
            <person name="Detter J.C."/>
            <person name="Durkin C."/>
            <person name="Falciatore A."/>
            <person name="Fournet J."/>
            <person name="Haruta M."/>
            <person name="Huysman M.J."/>
            <person name="Jenkins B.D."/>
            <person name="Jiroutova K."/>
            <person name="Jorgensen R.E."/>
            <person name="Joubert Y."/>
            <person name="Kaplan A."/>
            <person name="Kroger N."/>
            <person name="Kroth P.G."/>
            <person name="La Roche J."/>
            <person name="Lindquist E."/>
            <person name="Lommer M."/>
            <person name="Martin-Jezequel V."/>
            <person name="Lopez P.J."/>
            <person name="Lucas S."/>
            <person name="Mangogna M."/>
            <person name="McGinnis K."/>
            <person name="Medlin L.K."/>
            <person name="Montsant A."/>
            <person name="Oudot-Le Secq M.P."/>
            <person name="Napoli C."/>
            <person name="Obornik M."/>
            <person name="Parker M.S."/>
            <person name="Petit J.L."/>
            <person name="Porcel B.M."/>
            <person name="Poulsen N."/>
            <person name="Robison M."/>
            <person name="Rychlewski L."/>
            <person name="Rynearson T.A."/>
            <person name="Schmutz J."/>
            <person name="Shapiro H."/>
            <person name="Siaut M."/>
            <person name="Stanley M."/>
            <person name="Sussman M.R."/>
            <person name="Taylor A.R."/>
            <person name="Vardi A."/>
            <person name="von Dassow P."/>
            <person name="Vyverman W."/>
            <person name="Willis A."/>
            <person name="Wyrwicz L.S."/>
            <person name="Rokhsar D.S."/>
            <person name="Weissenbach J."/>
            <person name="Armbrust E.V."/>
            <person name="Green B.R."/>
            <person name="Van de Peer Y."/>
            <person name="Grigoriev I.V."/>
        </authorList>
    </citation>
    <scope>NUCLEOTIDE SEQUENCE [LARGE SCALE GENOMIC DNA]</scope>
    <source>
        <strain evidence="1 2">CCAP 1055/1</strain>
    </source>
</reference>
<accession>B7GAU7</accession>
<dbReference type="InParanoid" id="B7GAU7"/>